<dbReference type="InterPro" id="IPR036427">
    <property type="entry name" value="Bromodomain-like_sf"/>
</dbReference>
<feature type="domain" description="Bromo" evidence="4">
    <location>
        <begin position="1044"/>
        <end position="1119"/>
    </location>
</feature>
<reference evidence="5 6" key="1">
    <citation type="journal article" date="2024" name="Nat. Commun.">
        <title>Phylogenomics reveals the evolutionary origins of lichenization in chlorophyte algae.</title>
        <authorList>
            <person name="Puginier C."/>
            <person name="Libourel C."/>
            <person name="Otte J."/>
            <person name="Skaloud P."/>
            <person name="Haon M."/>
            <person name="Grisel S."/>
            <person name="Petersen M."/>
            <person name="Berrin J.G."/>
            <person name="Delaux P.M."/>
            <person name="Dal Grande F."/>
            <person name="Keller J."/>
        </authorList>
    </citation>
    <scope>NUCLEOTIDE SEQUENCE [LARGE SCALE GENOMIC DNA]</scope>
    <source>
        <strain evidence="5 6">SAG 245.80</strain>
    </source>
</reference>
<feature type="region of interest" description="Disordered" evidence="3">
    <location>
        <begin position="719"/>
        <end position="740"/>
    </location>
</feature>
<dbReference type="PANTHER" id="PTHR15398">
    <property type="entry name" value="BROMODOMAIN-CONTAINING PROTEIN 8"/>
    <property type="match status" value="1"/>
</dbReference>
<dbReference type="Proteomes" id="UP001445335">
    <property type="component" value="Unassembled WGS sequence"/>
</dbReference>
<dbReference type="CDD" id="cd04369">
    <property type="entry name" value="Bromodomain"/>
    <property type="match status" value="1"/>
</dbReference>
<feature type="compositionally biased region" description="Basic and acidic residues" evidence="3">
    <location>
        <begin position="380"/>
        <end position="417"/>
    </location>
</feature>
<evidence type="ECO:0000256" key="2">
    <source>
        <dbReference type="PROSITE-ProRule" id="PRU00035"/>
    </source>
</evidence>
<feature type="compositionally biased region" description="Low complexity" evidence="3">
    <location>
        <begin position="456"/>
        <end position="466"/>
    </location>
</feature>
<evidence type="ECO:0000313" key="5">
    <source>
        <dbReference type="EMBL" id="KAK9846340.1"/>
    </source>
</evidence>
<evidence type="ECO:0000256" key="1">
    <source>
        <dbReference type="ARBA" id="ARBA00023117"/>
    </source>
</evidence>
<evidence type="ECO:0000259" key="4">
    <source>
        <dbReference type="PROSITE" id="PS50014"/>
    </source>
</evidence>
<sequence>MQQGQRALPPVPESQKVWFYTDPQATARQYAEGQGSLKWLLQEHRHFSAAATFRPAGGAPRSRADFLREAEALIGAAEPPDRAAGPGPGRGLGREAFAARGYVAGVARGRGGGGPGGGGGGPGRGGRGGAWGVAHRGPGMQGPLPYLAAGAGICPPPLLRPPFPGMVAMPPPAHAHGYPGFRAPAAPPLAAHAGEAAAAPERQHNVSAAGLQERSVPGSAQPEPLQQARAEPHAEPAVAAGHQTPPRAPQPKAPVSFQVSPLKKPGFVRRNPSFLPAAAGPGTGGTPGPGSSPPGLYSPPANNGSRDRSRSSSSGGGSSSGGSVSGTPSSGSSTGSGRHRRHTTEHRMRAPAEARPWARSRSCERRRARRRSSSELPAGDMRRDRERRERREPDVEADARGKGDAGRRTSIEHGAERVKRRRLRSPASRTRSPSPQRPDRDRGRLPGYERRRGRSRSPQGRSRAPASPAPPSQREQERAELLAQIEELHKVVQGQIAEVALAYHADWPQMDLVACYELGHDVWHAEVTKPKPDFSAWDAALSAADGEVGAEAAADGGGAAEAARSAGGSYHPWADPAQGPPVVEREEWPPSPNPVPVEVPWSPLARASAWADDPRAAPAADAAAPEPMLLPVPAFWASALPVDEGPERMVDSDGESLSWSASPRHKELYDDAAYPVTGAPDLHEPPPAPRHEAMMSTQEDAAAWTLERLADAQWAGVAPAAPLEPPSPPPPPPPEDPEQGEDWHYLVVEDARLGLCEGSHALRTLRRWAAERGSGEPRWGVPVQRHSDGLWLPLLSAPVAVEDLVWHAAAATATGRFTAKRSAERRAWGPAPPPQLGAAVRGRLAQAALEGASGRALVAEVIHAVVGAAMRRRAAAAAVKAAADTERSRAQERERKRREAAERERRAAEDRARNEAEAAQRERERQEAAEREAELLRQQAERQREAAERKRARQEQEAQRERDRAERARADGGGGQEQESPEADAALQAAESAGVAGGSGGGGSGGEDDGGVTDTARQRARAAVQARAAESAMRELLRVVRAFDRTKCDGLFAEPVTDDIAPGYSAKISRPMDLKTLAHSLEKKHAFTADLAGLEDFHGRVQLIASNALEYNPTDTGEYECAAELRDFSRGEYERLRREVQSAGFIARR</sequence>
<protein>
    <recommendedName>
        <fullName evidence="4">Bromo domain-containing protein</fullName>
    </recommendedName>
</protein>
<feature type="compositionally biased region" description="Pro residues" evidence="3">
    <location>
        <begin position="722"/>
        <end position="734"/>
    </location>
</feature>
<feature type="compositionally biased region" description="Basic and acidic residues" evidence="3">
    <location>
        <begin position="883"/>
        <end position="970"/>
    </location>
</feature>
<feature type="compositionally biased region" description="Gly residues" evidence="3">
    <location>
        <begin position="995"/>
        <end position="1005"/>
    </location>
</feature>
<dbReference type="GO" id="GO:0035267">
    <property type="term" value="C:NuA4 histone acetyltransferase complex"/>
    <property type="evidence" value="ECO:0007669"/>
    <property type="project" value="TreeGrafter"/>
</dbReference>
<dbReference type="SMART" id="SM00297">
    <property type="entry name" value="BROMO"/>
    <property type="match status" value="1"/>
</dbReference>
<keyword evidence="1 2" id="KW-0103">Bromodomain</keyword>
<dbReference type="EMBL" id="JALJOU010000001">
    <property type="protein sequence ID" value="KAK9846340.1"/>
    <property type="molecule type" value="Genomic_DNA"/>
</dbReference>
<keyword evidence="6" id="KW-1185">Reference proteome</keyword>
<dbReference type="AlphaFoldDB" id="A0AAW1SJA8"/>
<feature type="region of interest" description="Disordered" evidence="3">
    <location>
        <begin position="210"/>
        <end position="478"/>
    </location>
</feature>
<feature type="compositionally biased region" description="Low complexity" evidence="3">
    <location>
        <begin position="325"/>
        <end position="336"/>
    </location>
</feature>
<proteinExistence type="predicted"/>
<accession>A0AAW1SJA8</accession>
<feature type="compositionally biased region" description="Low complexity" evidence="3">
    <location>
        <begin position="425"/>
        <end position="434"/>
    </location>
</feature>
<comment type="caution">
    <text evidence="5">The sequence shown here is derived from an EMBL/GenBank/DDBJ whole genome shotgun (WGS) entry which is preliminary data.</text>
</comment>
<evidence type="ECO:0000313" key="6">
    <source>
        <dbReference type="Proteomes" id="UP001445335"/>
    </source>
</evidence>
<name>A0AAW1SJA8_9CHLO</name>
<evidence type="ECO:0000256" key="3">
    <source>
        <dbReference type="SAM" id="MobiDB-lite"/>
    </source>
</evidence>
<feature type="compositionally biased region" description="Low complexity" evidence="3">
    <location>
        <begin position="983"/>
        <end position="994"/>
    </location>
</feature>
<feature type="compositionally biased region" description="Low complexity" evidence="3">
    <location>
        <begin position="552"/>
        <end position="569"/>
    </location>
</feature>
<dbReference type="InterPro" id="IPR001487">
    <property type="entry name" value="Bromodomain"/>
</dbReference>
<dbReference type="PROSITE" id="PS50014">
    <property type="entry name" value="BROMODOMAIN_2"/>
    <property type="match status" value="1"/>
</dbReference>
<dbReference type="Gene3D" id="1.20.920.10">
    <property type="entry name" value="Bromodomain-like"/>
    <property type="match status" value="1"/>
</dbReference>
<feature type="compositionally biased region" description="Basic and acidic residues" evidence="3">
    <location>
        <begin position="437"/>
        <end position="450"/>
    </location>
</feature>
<feature type="region of interest" description="Disordered" evidence="3">
    <location>
        <begin position="552"/>
        <end position="595"/>
    </location>
</feature>
<dbReference type="PANTHER" id="PTHR15398:SF4">
    <property type="entry name" value="BROMODOMAIN-CONTAINING PROTEIN 8 ISOFORM X1"/>
    <property type="match status" value="1"/>
</dbReference>
<feature type="compositionally biased region" description="Gly residues" evidence="3">
    <location>
        <begin position="314"/>
        <end position="324"/>
    </location>
</feature>
<dbReference type="Pfam" id="PF00439">
    <property type="entry name" value="Bromodomain"/>
    <property type="match status" value="1"/>
</dbReference>
<feature type="region of interest" description="Disordered" evidence="3">
    <location>
        <begin position="882"/>
        <end position="1019"/>
    </location>
</feature>
<organism evidence="5 6">
    <name type="scientific">Elliptochloris bilobata</name>
    <dbReference type="NCBI Taxonomy" id="381761"/>
    <lineage>
        <taxon>Eukaryota</taxon>
        <taxon>Viridiplantae</taxon>
        <taxon>Chlorophyta</taxon>
        <taxon>core chlorophytes</taxon>
        <taxon>Trebouxiophyceae</taxon>
        <taxon>Trebouxiophyceae incertae sedis</taxon>
        <taxon>Elliptochloris clade</taxon>
        <taxon>Elliptochloris</taxon>
    </lineage>
</organism>
<dbReference type="SUPFAM" id="SSF47370">
    <property type="entry name" value="Bromodomain"/>
    <property type="match status" value="1"/>
</dbReference>
<gene>
    <name evidence="5" type="ORF">WJX81_001888</name>
</gene>